<evidence type="ECO:0000256" key="9">
    <source>
        <dbReference type="ARBA" id="ARBA00023163"/>
    </source>
</evidence>
<feature type="compositionally biased region" description="Polar residues" evidence="15">
    <location>
        <begin position="349"/>
        <end position="363"/>
    </location>
</feature>
<evidence type="ECO:0000256" key="6">
    <source>
        <dbReference type="ARBA" id="ARBA00022884"/>
    </source>
</evidence>
<dbReference type="PANTHER" id="PTHR13161">
    <property type="entry name" value="SPLICING FACTOR SUPPRESSOR OF WHITE APRICOT"/>
    <property type="match status" value="1"/>
</dbReference>
<dbReference type="GeneID" id="110984837"/>
<keyword evidence="17" id="KW-1185">Reference proteome</keyword>
<evidence type="ECO:0000259" key="16">
    <source>
        <dbReference type="PROSITE" id="PS50128"/>
    </source>
</evidence>
<feature type="compositionally biased region" description="Basic and acidic residues" evidence="15">
    <location>
        <begin position="650"/>
        <end position="667"/>
    </location>
</feature>
<protein>
    <recommendedName>
        <fullName evidence="12">Splicing factor, suppressor of white-apricot homolog</fullName>
    </recommendedName>
    <alternativeName>
        <fullName evidence="14">Splicing factor, arginine/serine-rich 8</fullName>
    </alternativeName>
    <alternativeName>
        <fullName evidence="13">Suppressor of white apricot protein homolog</fullName>
    </alternativeName>
</protein>
<dbReference type="Proteomes" id="UP000694845">
    <property type="component" value="Unplaced"/>
</dbReference>
<feature type="compositionally biased region" description="Polar residues" evidence="15">
    <location>
        <begin position="937"/>
        <end position="955"/>
    </location>
</feature>
<feature type="compositionally biased region" description="Basic and acidic residues" evidence="15">
    <location>
        <begin position="1005"/>
        <end position="1015"/>
    </location>
</feature>
<evidence type="ECO:0000256" key="7">
    <source>
        <dbReference type="ARBA" id="ARBA00022990"/>
    </source>
</evidence>
<keyword evidence="2" id="KW-0678">Repressor</keyword>
<feature type="compositionally biased region" description="Basic and acidic residues" evidence="15">
    <location>
        <begin position="594"/>
        <end position="605"/>
    </location>
</feature>
<feature type="region of interest" description="Disordered" evidence="15">
    <location>
        <begin position="288"/>
        <end position="379"/>
    </location>
</feature>
<keyword evidence="5" id="KW-0677">Repeat</keyword>
<proteinExistence type="predicted"/>
<comment type="subcellular location">
    <subcellularLocation>
        <location evidence="1">Nucleus</location>
    </subcellularLocation>
</comment>
<sequence>MQNVRNGQQPNVTRVEKGAIKMAQISKKMKTKRAHLVDTKKMEAQKSREEELEEICVVGYQCKLFRDDERALAIDRGEHLIPWMGDTSLMIDRYDCRGHLPSLSEHQSGWVDSRRPMLTAEEERIEALCDEERYMALHKDMMEEEQRQEEEIKRFNMAIASSDSSFNEVAFSYDEGKDEYDPMRPTEDEEQFPKTPPKCKSPEPEEPFIAPAEMNIPMGVEMPGTKKTHKFMEKTARFILRQGAQMEIILKTKQANNPQFDFLHFDHYLNPYYKHLLKLIKSGRYKGLPEDQEEDNHKKQGGNNRVRKHSNHSSSGGDDDDDDDDDNDNSGYLHPSLLGRSRPKPTPMQAGTTTIQTSTSVPLASSYHHPPMDFSKPPPVMGYHDSNILPPAVDPSFVTPSGYYDQSGVYPMFQPPPPPPPSDAGAALSLPTVPPPHFSGVDPAYVLPNPPPSIHPGLGHPTLGLDPSVHVLPLQESPSVPPTAAGPMGSIPSADISEAEVPGVIPPPPDIQPIIDKLAKFVAKNGMDFEASVRSKSDPRFDFLLPWHKYNAYYVQKKNIFVKEMGGKTEEESGESKEEKMKKVAVSFSIKPKMSKEERPLERKSALPIESSDSEEEEEKPPPRLPPPESLVDFVRTAMPPQLARPIRAGPEDRDLRREVRGDDPEVQRLWSDFPGQPPFNPAFRGQQFPDRTNLPPHEGPYQESAYREPAYREPPSLEYSEHSDPSTERDGVRSKGPHDRGRMSEEEWQMKQAKMRLEDRLASAAREKLASASKERIQQMERRKKAAVFLSMIKDRPQAGAAAELDSMETAPTAEPNNIPMETVSPAEKQRKTDSKGERKKHKKHKHRHGGSRRSPSPDKKHKTPPRSYQDAYRLAREGNGKLRSRSTSPGGRLRPAIPPKSYQTTRKRSPKRRRRSRSRSNSPVQPLRTDLAPRRSSNLGVTSLPTKSRSLSPENGRDVTHMSVTPLILDAAPPPPGVPPPPPSATSANPLRDDGSISNLSRDPPKEMSEENRSSATAPMTADMSFQDTFRAKIRAMLAATRTFEPS</sequence>
<evidence type="ECO:0000313" key="18">
    <source>
        <dbReference type="RefSeq" id="XP_022101070.1"/>
    </source>
</evidence>
<dbReference type="SUPFAM" id="SSF109905">
    <property type="entry name" value="Surp module (SWAP domain)"/>
    <property type="match status" value="2"/>
</dbReference>
<feature type="compositionally biased region" description="Basic and acidic residues" evidence="15">
    <location>
        <begin position="829"/>
        <end position="838"/>
    </location>
</feature>
<evidence type="ECO:0000256" key="12">
    <source>
        <dbReference type="ARBA" id="ARBA00068355"/>
    </source>
</evidence>
<feature type="compositionally biased region" description="Acidic residues" evidence="15">
    <location>
        <begin position="317"/>
        <end position="328"/>
    </location>
</feature>
<evidence type="ECO:0000313" key="17">
    <source>
        <dbReference type="Proteomes" id="UP000694845"/>
    </source>
</evidence>
<feature type="compositionally biased region" description="Pro residues" evidence="15">
    <location>
        <begin position="974"/>
        <end position="986"/>
    </location>
</feature>
<evidence type="ECO:0000256" key="1">
    <source>
        <dbReference type="ARBA" id="ARBA00004123"/>
    </source>
</evidence>
<evidence type="ECO:0000256" key="3">
    <source>
        <dbReference type="ARBA" id="ARBA00022553"/>
    </source>
</evidence>
<dbReference type="Pfam" id="PF01805">
    <property type="entry name" value="Surp"/>
    <property type="match status" value="2"/>
</dbReference>
<evidence type="ECO:0000256" key="8">
    <source>
        <dbReference type="ARBA" id="ARBA00023015"/>
    </source>
</evidence>
<keyword evidence="8" id="KW-0805">Transcription regulation</keyword>
<dbReference type="OrthoDB" id="5836667at2759"/>
<dbReference type="InterPro" id="IPR019147">
    <property type="entry name" value="SWAP_N_domain"/>
</dbReference>
<keyword evidence="9" id="KW-0804">Transcription</keyword>
<dbReference type="GO" id="GO:0003723">
    <property type="term" value="F:RNA binding"/>
    <property type="evidence" value="ECO:0007669"/>
    <property type="project" value="UniProtKB-KW"/>
</dbReference>
<feature type="compositionally biased region" description="Basic residues" evidence="15">
    <location>
        <begin position="907"/>
        <end position="920"/>
    </location>
</feature>
<dbReference type="Gene3D" id="1.10.10.790">
    <property type="entry name" value="Surp module"/>
    <property type="match status" value="2"/>
</dbReference>
<keyword evidence="4" id="KW-0507">mRNA processing</keyword>
<gene>
    <name evidence="18" type="primary">LOC110984837</name>
</gene>
<feature type="compositionally biased region" description="Basic residues" evidence="15">
    <location>
        <begin position="839"/>
        <end position="853"/>
    </location>
</feature>
<feature type="domain" description="SURP motif" evidence="16">
    <location>
        <begin position="514"/>
        <end position="554"/>
    </location>
</feature>
<reference evidence="18" key="1">
    <citation type="submission" date="2025-08" db="UniProtKB">
        <authorList>
            <consortium name="RefSeq"/>
        </authorList>
    </citation>
    <scope>IDENTIFICATION</scope>
</reference>
<dbReference type="GO" id="GO:0000395">
    <property type="term" value="P:mRNA 5'-splice site recognition"/>
    <property type="evidence" value="ECO:0007669"/>
    <property type="project" value="TreeGrafter"/>
</dbReference>
<feature type="region of interest" description="Disordered" evidence="15">
    <location>
        <begin position="176"/>
        <end position="204"/>
    </location>
</feature>
<dbReference type="FunFam" id="1.10.10.790:FF:000003">
    <property type="entry name" value="Splicing factor, suppressor of white-apricot homolog"/>
    <property type="match status" value="1"/>
</dbReference>
<accession>A0A8B7Z8D8</accession>
<feature type="region of interest" description="Disordered" evidence="15">
    <location>
        <begin position="799"/>
        <end position="1026"/>
    </location>
</feature>
<evidence type="ECO:0000256" key="10">
    <source>
        <dbReference type="ARBA" id="ARBA00023187"/>
    </source>
</evidence>
<dbReference type="CTD" id="6433"/>
<keyword evidence="7" id="KW-0007">Acetylation</keyword>
<evidence type="ECO:0000256" key="4">
    <source>
        <dbReference type="ARBA" id="ARBA00022664"/>
    </source>
</evidence>
<dbReference type="InterPro" id="IPR035967">
    <property type="entry name" value="SWAP/Surp_sf"/>
</dbReference>
<feature type="compositionally biased region" description="Polar residues" evidence="15">
    <location>
        <begin position="1016"/>
        <end position="1026"/>
    </location>
</feature>
<keyword evidence="11" id="KW-0539">Nucleus</keyword>
<name>A0A8B7Z8D8_ACAPL</name>
<keyword evidence="3" id="KW-0597">Phosphoprotein</keyword>
<dbReference type="GO" id="GO:0005634">
    <property type="term" value="C:nucleus"/>
    <property type="evidence" value="ECO:0007669"/>
    <property type="project" value="UniProtKB-SubCell"/>
</dbReference>
<feature type="domain" description="SURP motif" evidence="16">
    <location>
        <begin position="231"/>
        <end position="273"/>
    </location>
</feature>
<dbReference type="SMART" id="SM00648">
    <property type="entry name" value="SWAP"/>
    <property type="match status" value="2"/>
</dbReference>
<evidence type="ECO:0000256" key="15">
    <source>
        <dbReference type="SAM" id="MobiDB-lite"/>
    </source>
</evidence>
<dbReference type="RefSeq" id="XP_022101070.1">
    <property type="nucleotide sequence ID" value="XM_022245378.1"/>
</dbReference>
<evidence type="ECO:0000256" key="11">
    <source>
        <dbReference type="ARBA" id="ARBA00023242"/>
    </source>
</evidence>
<dbReference type="AlphaFoldDB" id="A0A8B7Z8D8"/>
<dbReference type="SMART" id="SM01141">
    <property type="entry name" value="DRY_EERY"/>
    <property type="match status" value="1"/>
</dbReference>
<evidence type="ECO:0000256" key="5">
    <source>
        <dbReference type="ARBA" id="ARBA00022737"/>
    </source>
</evidence>
<dbReference type="InterPro" id="IPR000061">
    <property type="entry name" value="Surp"/>
</dbReference>
<organism evidence="17 18">
    <name type="scientific">Acanthaster planci</name>
    <name type="common">Crown-of-thorns starfish</name>
    <dbReference type="NCBI Taxonomy" id="133434"/>
    <lineage>
        <taxon>Eukaryota</taxon>
        <taxon>Metazoa</taxon>
        <taxon>Echinodermata</taxon>
        <taxon>Eleutherozoa</taxon>
        <taxon>Asterozoa</taxon>
        <taxon>Asteroidea</taxon>
        <taxon>Valvatacea</taxon>
        <taxon>Valvatida</taxon>
        <taxon>Acanthasteridae</taxon>
        <taxon>Acanthaster</taxon>
    </lineage>
</organism>
<dbReference type="PROSITE" id="PS50128">
    <property type="entry name" value="SURP"/>
    <property type="match status" value="2"/>
</dbReference>
<keyword evidence="10" id="KW-0508">mRNA splicing</keyword>
<evidence type="ECO:0000256" key="14">
    <source>
        <dbReference type="ARBA" id="ARBA00079562"/>
    </source>
</evidence>
<evidence type="ECO:0000256" key="2">
    <source>
        <dbReference type="ARBA" id="ARBA00022491"/>
    </source>
</evidence>
<dbReference type="Pfam" id="PF09750">
    <property type="entry name" value="DRY_EERY"/>
    <property type="match status" value="1"/>
</dbReference>
<dbReference type="InterPro" id="IPR040397">
    <property type="entry name" value="SWAP"/>
</dbReference>
<feature type="region of interest" description="Disordered" evidence="15">
    <location>
        <begin position="587"/>
        <end position="756"/>
    </location>
</feature>
<keyword evidence="6" id="KW-0694">RNA-binding</keyword>
<feature type="compositionally biased region" description="Basic and acidic residues" evidence="15">
    <location>
        <begin position="720"/>
        <end position="756"/>
    </location>
</feature>
<evidence type="ECO:0000256" key="13">
    <source>
        <dbReference type="ARBA" id="ARBA00078360"/>
    </source>
</evidence>
<dbReference type="KEGG" id="aplc:110984837"/>
<dbReference type="PANTHER" id="PTHR13161:SF15">
    <property type="entry name" value="SPLICING FACTOR, SUPPRESSOR OF WHITE-APRICOT HOMOLOG"/>
    <property type="match status" value="1"/>
</dbReference>